<evidence type="ECO:0000313" key="1">
    <source>
        <dbReference type="EMBL" id="KLU81811.1"/>
    </source>
</evidence>
<reference evidence="2" key="4">
    <citation type="journal article" date="2015" name="G3 (Bethesda)">
        <title>Genome sequences of three phytopathogenic species of the Magnaporthaceae family of fungi.</title>
        <authorList>
            <person name="Okagaki L.H."/>
            <person name="Nunes C.C."/>
            <person name="Sailsbery J."/>
            <person name="Clay B."/>
            <person name="Brown D."/>
            <person name="John T."/>
            <person name="Oh Y."/>
            <person name="Young N."/>
            <person name="Fitzgerald M."/>
            <person name="Haas B.J."/>
            <person name="Zeng Q."/>
            <person name="Young S."/>
            <person name="Adiconis X."/>
            <person name="Fan L."/>
            <person name="Levin J.Z."/>
            <person name="Mitchell T.K."/>
            <person name="Okubara P.A."/>
            <person name="Farman M.L."/>
            <person name="Kohn L.M."/>
            <person name="Birren B."/>
            <person name="Ma L.-J."/>
            <person name="Dean R.A."/>
        </authorList>
    </citation>
    <scope>NUCLEOTIDE SEQUENCE</scope>
    <source>
        <strain evidence="2">ATCC 64411 / 73-15</strain>
    </source>
</reference>
<keyword evidence="3" id="KW-1185">Reference proteome</keyword>
<dbReference type="Proteomes" id="UP000011715">
    <property type="component" value="Unassembled WGS sequence"/>
</dbReference>
<dbReference type="AlphaFoldDB" id="A0A0C4DM89"/>
<name>A0A0C4DM89_MAGP6</name>
<organism evidence="2 3">
    <name type="scientific">Magnaporthiopsis poae (strain ATCC 64411 / 73-15)</name>
    <name type="common">Kentucky bluegrass fungus</name>
    <name type="synonym">Magnaporthe poae</name>
    <dbReference type="NCBI Taxonomy" id="644358"/>
    <lineage>
        <taxon>Eukaryota</taxon>
        <taxon>Fungi</taxon>
        <taxon>Dikarya</taxon>
        <taxon>Ascomycota</taxon>
        <taxon>Pezizomycotina</taxon>
        <taxon>Sordariomycetes</taxon>
        <taxon>Sordariomycetidae</taxon>
        <taxon>Magnaporthales</taxon>
        <taxon>Magnaporthaceae</taxon>
        <taxon>Magnaporthiopsis</taxon>
    </lineage>
</organism>
<proteinExistence type="predicted"/>
<gene>
    <name evidence="1" type="ORF">MAPG_00892</name>
</gene>
<evidence type="ECO:0000313" key="2">
    <source>
        <dbReference type="EnsemblFungi" id="MAPG_00892T0"/>
    </source>
</evidence>
<dbReference type="EMBL" id="GL876966">
    <property type="protein sequence ID" value="KLU81811.1"/>
    <property type="molecule type" value="Genomic_DNA"/>
</dbReference>
<reference evidence="1" key="1">
    <citation type="submission" date="2010-05" db="EMBL/GenBank/DDBJ databases">
        <title>The Genome Sequence of Magnaporthe poae strain ATCC 64411.</title>
        <authorList>
            <consortium name="The Broad Institute Genome Sequencing Platform"/>
            <consortium name="Broad Institute Genome Sequencing Center for Infectious Disease"/>
            <person name="Ma L.-J."/>
            <person name="Dead R."/>
            <person name="Young S."/>
            <person name="Zeng Q."/>
            <person name="Koehrsen M."/>
            <person name="Alvarado L."/>
            <person name="Berlin A."/>
            <person name="Chapman S.B."/>
            <person name="Chen Z."/>
            <person name="Freedman E."/>
            <person name="Gellesch M."/>
            <person name="Goldberg J."/>
            <person name="Griggs A."/>
            <person name="Gujja S."/>
            <person name="Heilman E.R."/>
            <person name="Heiman D."/>
            <person name="Hepburn T."/>
            <person name="Howarth C."/>
            <person name="Jen D."/>
            <person name="Larson L."/>
            <person name="Mehta T."/>
            <person name="Neiman D."/>
            <person name="Pearson M."/>
            <person name="Roberts A."/>
            <person name="Saif S."/>
            <person name="Shea T."/>
            <person name="Shenoy N."/>
            <person name="Sisk P."/>
            <person name="Stolte C."/>
            <person name="Sykes S."/>
            <person name="Walk T."/>
            <person name="White J."/>
            <person name="Yandava C."/>
            <person name="Haas B."/>
            <person name="Nusbaum C."/>
            <person name="Birren B."/>
        </authorList>
    </citation>
    <scope>NUCLEOTIDE SEQUENCE</scope>
    <source>
        <strain evidence="1">ATCC 64411</strain>
    </source>
</reference>
<accession>A0A0C4DM89</accession>
<sequence length="67" mass="7020">MAAVVADVCAGLDPAASDWTARKSLKKNTALLMARLLGQGGALAGKDFDKKDLFGLVEKELASRVTD</sequence>
<evidence type="ECO:0000313" key="3">
    <source>
        <dbReference type="Proteomes" id="UP000011715"/>
    </source>
</evidence>
<reference evidence="3" key="2">
    <citation type="submission" date="2010-05" db="EMBL/GenBank/DDBJ databases">
        <title>The genome sequence of Magnaporthe poae strain ATCC 64411.</title>
        <authorList>
            <person name="Ma L.-J."/>
            <person name="Dead R."/>
            <person name="Young S."/>
            <person name="Zeng Q."/>
            <person name="Koehrsen M."/>
            <person name="Alvarado L."/>
            <person name="Berlin A."/>
            <person name="Chapman S.B."/>
            <person name="Chen Z."/>
            <person name="Freedman E."/>
            <person name="Gellesch M."/>
            <person name="Goldberg J."/>
            <person name="Griggs A."/>
            <person name="Gujja S."/>
            <person name="Heilman E.R."/>
            <person name="Heiman D."/>
            <person name="Hepburn T."/>
            <person name="Howarth C."/>
            <person name="Jen D."/>
            <person name="Larson L."/>
            <person name="Mehta T."/>
            <person name="Neiman D."/>
            <person name="Pearson M."/>
            <person name="Roberts A."/>
            <person name="Saif S."/>
            <person name="Shea T."/>
            <person name="Shenoy N."/>
            <person name="Sisk P."/>
            <person name="Stolte C."/>
            <person name="Sykes S."/>
            <person name="Walk T."/>
            <person name="White J."/>
            <person name="Yandava C."/>
            <person name="Haas B."/>
            <person name="Nusbaum C."/>
            <person name="Birren B."/>
        </authorList>
    </citation>
    <scope>NUCLEOTIDE SEQUENCE [LARGE SCALE GENOMIC DNA]</scope>
    <source>
        <strain evidence="3">ATCC 64411 / 73-15</strain>
    </source>
</reference>
<dbReference type="VEuPathDB" id="FungiDB:MAPG_00892"/>
<reference evidence="2" key="5">
    <citation type="submission" date="2015-06" db="UniProtKB">
        <authorList>
            <consortium name="EnsemblFungi"/>
        </authorList>
    </citation>
    <scope>IDENTIFICATION</scope>
    <source>
        <strain evidence="2">ATCC 64411</strain>
    </source>
</reference>
<protein>
    <submittedName>
        <fullName evidence="1 2">Uncharacterized protein</fullName>
    </submittedName>
</protein>
<dbReference type="EnsemblFungi" id="MAPG_00892T0">
    <property type="protein sequence ID" value="MAPG_00892T0"/>
    <property type="gene ID" value="MAPG_00892"/>
</dbReference>
<dbReference type="EMBL" id="ADBL01000215">
    <property type="status" value="NOT_ANNOTATED_CDS"/>
    <property type="molecule type" value="Genomic_DNA"/>
</dbReference>
<reference evidence="1" key="3">
    <citation type="submission" date="2011-03" db="EMBL/GenBank/DDBJ databases">
        <title>Annotation of Magnaporthe poae ATCC 64411.</title>
        <authorList>
            <person name="Ma L.-J."/>
            <person name="Dead R."/>
            <person name="Young S.K."/>
            <person name="Zeng Q."/>
            <person name="Gargeya S."/>
            <person name="Fitzgerald M."/>
            <person name="Haas B."/>
            <person name="Abouelleil A."/>
            <person name="Alvarado L."/>
            <person name="Arachchi H.M."/>
            <person name="Berlin A."/>
            <person name="Brown A."/>
            <person name="Chapman S.B."/>
            <person name="Chen Z."/>
            <person name="Dunbar C."/>
            <person name="Freedman E."/>
            <person name="Gearin G."/>
            <person name="Gellesch M."/>
            <person name="Goldberg J."/>
            <person name="Griggs A."/>
            <person name="Gujja S."/>
            <person name="Heiman D."/>
            <person name="Howarth C."/>
            <person name="Larson L."/>
            <person name="Lui A."/>
            <person name="MacDonald P.J.P."/>
            <person name="Mehta T."/>
            <person name="Montmayeur A."/>
            <person name="Murphy C."/>
            <person name="Neiman D."/>
            <person name="Pearson M."/>
            <person name="Priest M."/>
            <person name="Roberts A."/>
            <person name="Saif S."/>
            <person name="Shea T."/>
            <person name="Shenoy N."/>
            <person name="Sisk P."/>
            <person name="Stolte C."/>
            <person name="Sykes S."/>
            <person name="Yandava C."/>
            <person name="Wortman J."/>
            <person name="Nusbaum C."/>
            <person name="Birren B."/>
        </authorList>
    </citation>
    <scope>NUCLEOTIDE SEQUENCE</scope>
    <source>
        <strain evidence="1">ATCC 64411</strain>
    </source>
</reference>